<evidence type="ECO:0000256" key="1">
    <source>
        <dbReference type="SAM" id="SignalP"/>
    </source>
</evidence>
<name>A0A8K0H898_9ROSA</name>
<dbReference type="InterPro" id="IPR038934">
    <property type="entry name" value="At5g64816-like"/>
</dbReference>
<comment type="caution">
    <text evidence="2">The sequence shown here is derived from an EMBL/GenBank/DDBJ whole genome shotgun (WGS) entry which is preliminary data.</text>
</comment>
<proteinExistence type="predicted"/>
<dbReference type="EMBL" id="VOIH02000005">
    <property type="protein sequence ID" value="KAF3447240.1"/>
    <property type="molecule type" value="Genomic_DNA"/>
</dbReference>
<dbReference type="PANTHER" id="PTHR35548">
    <property type="entry name" value="EXPRESSED PROTEIN"/>
    <property type="match status" value="1"/>
</dbReference>
<protein>
    <submittedName>
        <fullName evidence="2">Uncharacterized protein</fullName>
    </submittedName>
</protein>
<feature type="chain" id="PRO_5035478668" evidence="1">
    <location>
        <begin position="19"/>
        <end position="139"/>
    </location>
</feature>
<reference evidence="2" key="1">
    <citation type="submission" date="2020-03" db="EMBL/GenBank/DDBJ databases">
        <title>A high-quality chromosome-level genome assembly of a woody plant with both climbing and erect habits, Rhamnella rubrinervis.</title>
        <authorList>
            <person name="Lu Z."/>
            <person name="Yang Y."/>
            <person name="Zhu X."/>
            <person name="Sun Y."/>
        </authorList>
    </citation>
    <scope>NUCLEOTIDE SEQUENCE</scope>
    <source>
        <strain evidence="2">BYM</strain>
        <tissue evidence="2">Leaf</tissue>
    </source>
</reference>
<accession>A0A8K0H898</accession>
<gene>
    <name evidence="2" type="ORF">FNV43_RR12420</name>
</gene>
<dbReference type="Proteomes" id="UP000796880">
    <property type="component" value="Unassembled WGS sequence"/>
</dbReference>
<dbReference type="OrthoDB" id="1875050at2759"/>
<feature type="signal peptide" evidence="1">
    <location>
        <begin position="1"/>
        <end position="18"/>
    </location>
</feature>
<evidence type="ECO:0000313" key="2">
    <source>
        <dbReference type="EMBL" id="KAF3447240.1"/>
    </source>
</evidence>
<sequence length="139" mass="14765">MVEVWWFVLGAAIPCVVAAGEALNTNQRKAAEEERLKKGTGAVDMDTNGGFVCERVCISKRLQNKIGGGGGGGGGLYKDASVVVDSCVTVCGFGEVDTACLDACARTVCAHQHHHLPNWNDLRLGRCQSECLKLSNKTL</sequence>
<keyword evidence="1" id="KW-0732">Signal</keyword>
<dbReference type="AlphaFoldDB" id="A0A8K0H898"/>
<dbReference type="PANTHER" id="PTHR35548:SF1">
    <property type="entry name" value="EXPRESSED PROTEIN"/>
    <property type="match status" value="1"/>
</dbReference>
<keyword evidence="3" id="KW-1185">Reference proteome</keyword>
<evidence type="ECO:0000313" key="3">
    <source>
        <dbReference type="Proteomes" id="UP000796880"/>
    </source>
</evidence>
<organism evidence="2 3">
    <name type="scientific">Rhamnella rubrinervis</name>
    <dbReference type="NCBI Taxonomy" id="2594499"/>
    <lineage>
        <taxon>Eukaryota</taxon>
        <taxon>Viridiplantae</taxon>
        <taxon>Streptophyta</taxon>
        <taxon>Embryophyta</taxon>
        <taxon>Tracheophyta</taxon>
        <taxon>Spermatophyta</taxon>
        <taxon>Magnoliopsida</taxon>
        <taxon>eudicotyledons</taxon>
        <taxon>Gunneridae</taxon>
        <taxon>Pentapetalae</taxon>
        <taxon>rosids</taxon>
        <taxon>fabids</taxon>
        <taxon>Rosales</taxon>
        <taxon>Rhamnaceae</taxon>
        <taxon>rhamnoid group</taxon>
        <taxon>Rhamneae</taxon>
        <taxon>Rhamnella</taxon>
    </lineage>
</organism>